<proteinExistence type="predicted"/>
<keyword evidence="1" id="KW-0732">Signal</keyword>
<dbReference type="AlphaFoldDB" id="A0AAC9L8R5"/>
<evidence type="ECO:0000256" key="1">
    <source>
        <dbReference type="SAM" id="SignalP"/>
    </source>
</evidence>
<feature type="chain" id="PRO_5042000295" description="Chaplin" evidence="1">
    <location>
        <begin position="25"/>
        <end position="86"/>
    </location>
</feature>
<organism evidence="2 3">
    <name type="scientific">Actinoalloteichus fjordicus</name>
    <dbReference type="NCBI Taxonomy" id="1612552"/>
    <lineage>
        <taxon>Bacteria</taxon>
        <taxon>Bacillati</taxon>
        <taxon>Actinomycetota</taxon>
        <taxon>Actinomycetes</taxon>
        <taxon>Pseudonocardiales</taxon>
        <taxon>Pseudonocardiaceae</taxon>
        <taxon>Actinoalloteichus</taxon>
    </lineage>
</organism>
<keyword evidence="3" id="KW-1185">Reference proteome</keyword>
<sequence length="86" mass="8743">MLKKAGAVAAAAAGLLMLAPAAHAGSYDNDGINILNDNQLSVLPIQLCGNNVAILGAIIPIASPQISHCTNAPQINDVGNHTFIDD</sequence>
<name>A0AAC9L8R5_9PSEU</name>
<dbReference type="EMBL" id="CP016076">
    <property type="protein sequence ID" value="APU12896.1"/>
    <property type="molecule type" value="Genomic_DNA"/>
</dbReference>
<dbReference type="KEGG" id="acad:UA74_04085"/>
<evidence type="ECO:0000313" key="2">
    <source>
        <dbReference type="EMBL" id="APU12896.1"/>
    </source>
</evidence>
<accession>A0AAC9L8R5</accession>
<protein>
    <recommendedName>
        <fullName evidence="4">Chaplin</fullName>
    </recommendedName>
</protein>
<dbReference type="RefSeq" id="WP_075739040.1">
    <property type="nucleotide sequence ID" value="NZ_CP016076.1"/>
</dbReference>
<dbReference type="Proteomes" id="UP000185511">
    <property type="component" value="Chromosome"/>
</dbReference>
<gene>
    <name evidence="2" type="ORF">UA74_04085</name>
</gene>
<feature type="signal peptide" evidence="1">
    <location>
        <begin position="1"/>
        <end position="24"/>
    </location>
</feature>
<reference evidence="3" key="1">
    <citation type="submission" date="2016-06" db="EMBL/GenBank/DDBJ databases">
        <title>Complete genome sequence of Actinoalloteichus fjordicus DSM 46855 (=ADI127-17), type strain of the new species Actinoalloteichus fjordicus.</title>
        <authorList>
            <person name="Ruckert C."/>
            <person name="Nouioui I."/>
            <person name="Willmese J."/>
            <person name="van Wezel G."/>
            <person name="Klenk H.-P."/>
            <person name="Kalinowski J."/>
            <person name="Zotchev S.B."/>
        </authorList>
    </citation>
    <scope>NUCLEOTIDE SEQUENCE [LARGE SCALE GENOMIC DNA]</scope>
    <source>
        <strain evidence="3">ADI127-7</strain>
    </source>
</reference>
<evidence type="ECO:0008006" key="4">
    <source>
        <dbReference type="Google" id="ProtNLM"/>
    </source>
</evidence>
<evidence type="ECO:0000313" key="3">
    <source>
        <dbReference type="Proteomes" id="UP000185511"/>
    </source>
</evidence>